<accession>A0A6A5Y6Z9</accession>
<dbReference type="EMBL" id="ML978066">
    <property type="protein sequence ID" value="KAF2021069.1"/>
    <property type="molecule type" value="Genomic_DNA"/>
</dbReference>
<comment type="catalytic activity">
    <reaction evidence="9">
        <text>L-ornithine + NADPH + O2 = N(5)-hydroxy-L-ornithine + NADP(+) + H2O</text>
        <dbReference type="Rhea" id="RHEA:41508"/>
        <dbReference type="ChEBI" id="CHEBI:15377"/>
        <dbReference type="ChEBI" id="CHEBI:15379"/>
        <dbReference type="ChEBI" id="CHEBI:46911"/>
        <dbReference type="ChEBI" id="CHEBI:57783"/>
        <dbReference type="ChEBI" id="CHEBI:58349"/>
        <dbReference type="ChEBI" id="CHEBI:78275"/>
        <dbReference type="EC" id="1.14.13.196"/>
    </reaction>
</comment>
<protein>
    <recommendedName>
        <fullName evidence="4">L-ornithine N(5)-monooxygenase [NAD(P)H]</fullName>
        <ecNumber evidence="4">1.14.13.196</ecNumber>
    </recommendedName>
</protein>
<dbReference type="RefSeq" id="XP_033389408.1">
    <property type="nucleotide sequence ID" value="XM_033526532.1"/>
</dbReference>
<evidence type="ECO:0000256" key="9">
    <source>
        <dbReference type="ARBA" id="ARBA00047598"/>
    </source>
</evidence>
<reference evidence="11" key="1">
    <citation type="journal article" date="2020" name="Stud. Mycol.">
        <title>101 Dothideomycetes genomes: a test case for predicting lifestyles and emergence of pathogens.</title>
        <authorList>
            <person name="Haridas S."/>
            <person name="Albert R."/>
            <person name="Binder M."/>
            <person name="Bloem J."/>
            <person name="Labutti K."/>
            <person name="Salamov A."/>
            <person name="Andreopoulos B."/>
            <person name="Baker S."/>
            <person name="Barry K."/>
            <person name="Bills G."/>
            <person name="Bluhm B."/>
            <person name="Cannon C."/>
            <person name="Castanera R."/>
            <person name="Culley D."/>
            <person name="Daum C."/>
            <person name="Ezra D."/>
            <person name="Gonzalez J."/>
            <person name="Henrissat B."/>
            <person name="Kuo A."/>
            <person name="Liang C."/>
            <person name="Lipzen A."/>
            <person name="Lutzoni F."/>
            <person name="Magnuson J."/>
            <person name="Mondo S."/>
            <person name="Nolan M."/>
            <person name="Ohm R."/>
            <person name="Pangilinan J."/>
            <person name="Park H.-J."/>
            <person name="Ramirez L."/>
            <person name="Alfaro M."/>
            <person name="Sun H."/>
            <person name="Tritt A."/>
            <person name="Yoshinaga Y."/>
            <person name="Zwiers L.-H."/>
            <person name="Turgeon B."/>
            <person name="Goodwin S."/>
            <person name="Spatafora J."/>
            <person name="Crous P."/>
            <person name="Grigoriev I."/>
        </authorList>
    </citation>
    <scope>NUCLEOTIDE SEQUENCE</scope>
    <source>
        <strain evidence="11">CBS 175.79</strain>
    </source>
</reference>
<dbReference type="GO" id="GO:0006879">
    <property type="term" value="P:intracellular iron ion homeostasis"/>
    <property type="evidence" value="ECO:0007669"/>
    <property type="project" value="TreeGrafter"/>
</dbReference>
<evidence type="ECO:0000256" key="5">
    <source>
        <dbReference type="ARBA" id="ARBA00022630"/>
    </source>
</evidence>
<gene>
    <name evidence="11" type="ORF">BU24DRAFT_416739</name>
</gene>
<comment type="pathway">
    <text evidence="2">Siderophore biosynthesis.</text>
</comment>
<evidence type="ECO:0000256" key="8">
    <source>
        <dbReference type="ARBA" id="ARBA00023002"/>
    </source>
</evidence>
<dbReference type="SUPFAM" id="SSF51905">
    <property type="entry name" value="FAD/NAD(P)-binding domain"/>
    <property type="match status" value="1"/>
</dbReference>
<dbReference type="Proteomes" id="UP000799778">
    <property type="component" value="Unassembled WGS sequence"/>
</dbReference>
<evidence type="ECO:0000313" key="11">
    <source>
        <dbReference type="EMBL" id="KAF2021069.1"/>
    </source>
</evidence>
<dbReference type="PANTHER" id="PTHR42802:SF1">
    <property type="entry name" value="L-ORNITHINE N(5)-MONOOXYGENASE"/>
    <property type="match status" value="1"/>
</dbReference>
<dbReference type="Pfam" id="PF13434">
    <property type="entry name" value="Lys_Orn_oxgnase"/>
    <property type="match status" value="1"/>
</dbReference>
<comment type="similarity">
    <text evidence="3">Belongs to the lysine N(6)-hydroxylase/L-ornithine N(5)-oxygenase family.</text>
</comment>
<keyword evidence="8" id="KW-0560">Oxidoreductase</keyword>
<name>A0A6A5Y6Z9_9PLEO</name>
<sequence>MSSKDLYVAQDATYDLICVGFGPAQIATAIANFESPRPSNVIFLEQKPSFSWKASAHLLRSRMENAFIYDLATTRNPRSAFTYTSYLLAKDRLISFANSDRMEPLRIEFEDYLRWCADSFSEQVKYGHKVTSVIPERRNGVVKSWQVVVQDATGGTQTLRTKNFAFPAPASRDQKARSLINLNMEAGRRHVVSYDEYLGGRNALRGPREPRLDVAVVGSGSKTAEIIDDLLTCSNLGNITVVTENESLVPLQVLSKETTPPPPRLCSLWVKPSCEEQPALSDTSELLHKVYDRAYEKQVASKGQYALRIVLSRDASNTAEVIAQAGVVIAETPTETQLATDGLFDQVDALVLGCRQKSESLEEVQFKRGTVADDCRMWMLNAHSDEGRTLAKDIAIRTGEIARVVAASANSDPARREGDRAMVVSARI</sequence>
<dbReference type="InterPro" id="IPR036188">
    <property type="entry name" value="FAD/NAD-bd_sf"/>
</dbReference>
<dbReference type="OrthoDB" id="3519933at2759"/>
<dbReference type="GO" id="GO:0016491">
    <property type="term" value="F:oxidoreductase activity"/>
    <property type="evidence" value="ECO:0007669"/>
    <property type="project" value="UniProtKB-KW"/>
</dbReference>
<evidence type="ECO:0000256" key="2">
    <source>
        <dbReference type="ARBA" id="ARBA00004924"/>
    </source>
</evidence>
<evidence type="ECO:0000256" key="4">
    <source>
        <dbReference type="ARBA" id="ARBA00012881"/>
    </source>
</evidence>
<evidence type="ECO:0000256" key="1">
    <source>
        <dbReference type="ARBA" id="ARBA00001974"/>
    </source>
</evidence>
<evidence type="ECO:0000256" key="6">
    <source>
        <dbReference type="ARBA" id="ARBA00022827"/>
    </source>
</evidence>
<dbReference type="InterPro" id="IPR025700">
    <property type="entry name" value="Lys/Orn_oxygenase"/>
</dbReference>
<organism evidence="11 12">
    <name type="scientific">Aaosphaeria arxii CBS 175.79</name>
    <dbReference type="NCBI Taxonomy" id="1450172"/>
    <lineage>
        <taxon>Eukaryota</taxon>
        <taxon>Fungi</taxon>
        <taxon>Dikarya</taxon>
        <taxon>Ascomycota</taxon>
        <taxon>Pezizomycotina</taxon>
        <taxon>Dothideomycetes</taxon>
        <taxon>Pleosporomycetidae</taxon>
        <taxon>Pleosporales</taxon>
        <taxon>Pleosporales incertae sedis</taxon>
        <taxon>Aaosphaeria</taxon>
    </lineage>
</organism>
<keyword evidence="7" id="KW-0521">NADP</keyword>
<dbReference type="Gene3D" id="3.50.50.60">
    <property type="entry name" value="FAD/NAD(P)-binding domain"/>
    <property type="match status" value="1"/>
</dbReference>
<comment type="cofactor">
    <cofactor evidence="1">
        <name>FAD</name>
        <dbReference type="ChEBI" id="CHEBI:57692"/>
    </cofactor>
</comment>
<keyword evidence="12" id="KW-1185">Reference proteome</keyword>
<evidence type="ECO:0000313" key="12">
    <source>
        <dbReference type="Proteomes" id="UP000799778"/>
    </source>
</evidence>
<evidence type="ECO:0000256" key="10">
    <source>
        <dbReference type="ARBA" id="ARBA00049248"/>
    </source>
</evidence>
<dbReference type="EC" id="1.14.13.196" evidence="4"/>
<proteinExistence type="inferred from homology"/>
<dbReference type="AlphaFoldDB" id="A0A6A5Y6Z9"/>
<dbReference type="GeneID" id="54283929"/>
<evidence type="ECO:0000256" key="3">
    <source>
        <dbReference type="ARBA" id="ARBA00007588"/>
    </source>
</evidence>
<evidence type="ECO:0000256" key="7">
    <source>
        <dbReference type="ARBA" id="ARBA00022857"/>
    </source>
</evidence>
<keyword evidence="6" id="KW-0274">FAD</keyword>
<comment type="catalytic activity">
    <reaction evidence="10">
        <text>L-ornithine + NADH + O2 = N(5)-hydroxy-L-ornithine + NAD(+) + H2O</text>
        <dbReference type="Rhea" id="RHEA:41512"/>
        <dbReference type="ChEBI" id="CHEBI:15377"/>
        <dbReference type="ChEBI" id="CHEBI:15379"/>
        <dbReference type="ChEBI" id="CHEBI:46911"/>
        <dbReference type="ChEBI" id="CHEBI:57540"/>
        <dbReference type="ChEBI" id="CHEBI:57945"/>
        <dbReference type="ChEBI" id="CHEBI:78275"/>
        <dbReference type="EC" id="1.14.13.196"/>
    </reaction>
</comment>
<keyword evidence="5" id="KW-0285">Flavoprotein</keyword>
<dbReference type="PANTHER" id="PTHR42802">
    <property type="entry name" value="MONOOXYGENASE"/>
    <property type="match status" value="1"/>
</dbReference>